<dbReference type="InterPro" id="IPR051259">
    <property type="entry name" value="rRNA_Methyltransferase"/>
</dbReference>
<proteinExistence type="predicted"/>
<keyword evidence="5" id="KW-1185">Reference proteome</keyword>
<dbReference type="Pfam" id="PF00588">
    <property type="entry name" value="SpoU_methylase"/>
    <property type="match status" value="1"/>
</dbReference>
<dbReference type="PANTHER" id="PTHR43191:SF2">
    <property type="entry name" value="RRNA METHYLTRANSFERASE 3, MITOCHONDRIAL"/>
    <property type="match status" value="1"/>
</dbReference>
<dbReference type="PANTHER" id="PTHR43191">
    <property type="entry name" value="RRNA METHYLTRANSFERASE 3"/>
    <property type="match status" value="1"/>
</dbReference>
<dbReference type="Gene3D" id="3.30.1330.30">
    <property type="match status" value="1"/>
</dbReference>
<accession>A7HQF5</accession>
<dbReference type="eggNOG" id="COG0566">
    <property type="taxonomic scope" value="Bacteria"/>
</dbReference>
<dbReference type="InterPro" id="IPR029064">
    <property type="entry name" value="Ribosomal_eL30-like_sf"/>
</dbReference>
<dbReference type="OrthoDB" id="3190829at2"/>
<dbReference type="InterPro" id="IPR001537">
    <property type="entry name" value="SpoU_MeTrfase"/>
</dbReference>
<dbReference type="CDD" id="cd18095">
    <property type="entry name" value="SpoU-like_rRNA-MTase"/>
    <property type="match status" value="1"/>
</dbReference>
<dbReference type="SUPFAM" id="SSF75217">
    <property type="entry name" value="alpha/beta knot"/>
    <property type="match status" value="1"/>
</dbReference>
<evidence type="ECO:0000256" key="2">
    <source>
        <dbReference type="ARBA" id="ARBA00022679"/>
    </source>
</evidence>
<evidence type="ECO:0000313" key="5">
    <source>
        <dbReference type="Proteomes" id="UP000006377"/>
    </source>
</evidence>
<dbReference type="SUPFAM" id="SSF55315">
    <property type="entry name" value="L30e-like"/>
    <property type="match status" value="1"/>
</dbReference>
<feature type="domain" description="tRNA/rRNA methyltransferase SpoU type" evidence="3">
    <location>
        <begin position="119"/>
        <end position="246"/>
    </location>
</feature>
<dbReference type="InterPro" id="IPR029028">
    <property type="entry name" value="Alpha/beta_knot_MTases"/>
</dbReference>
<dbReference type="GO" id="GO:0008173">
    <property type="term" value="F:RNA methyltransferase activity"/>
    <property type="evidence" value="ECO:0007669"/>
    <property type="project" value="InterPro"/>
</dbReference>
<dbReference type="STRING" id="402881.Plav_0515"/>
<dbReference type="GO" id="GO:0006396">
    <property type="term" value="P:RNA processing"/>
    <property type="evidence" value="ECO:0007669"/>
    <property type="project" value="InterPro"/>
</dbReference>
<dbReference type="EMBL" id="CP000774">
    <property type="protein sequence ID" value="ABS62138.1"/>
    <property type="molecule type" value="Genomic_DNA"/>
</dbReference>
<keyword evidence="1 4" id="KW-0489">Methyltransferase</keyword>
<dbReference type="HOGENOM" id="CLU_021322_3_2_5"/>
<keyword evidence="2 4" id="KW-0808">Transferase</keyword>
<dbReference type="GO" id="GO:0032259">
    <property type="term" value="P:methylation"/>
    <property type="evidence" value="ECO:0007669"/>
    <property type="project" value="UniProtKB-KW"/>
</dbReference>
<dbReference type="GO" id="GO:0003723">
    <property type="term" value="F:RNA binding"/>
    <property type="evidence" value="ECO:0007669"/>
    <property type="project" value="InterPro"/>
</dbReference>
<organism evidence="4 5">
    <name type="scientific">Parvibaculum lavamentivorans (strain DS-1 / DSM 13023 / NCIMB 13966)</name>
    <dbReference type="NCBI Taxonomy" id="402881"/>
    <lineage>
        <taxon>Bacteria</taxon>
        <taxon>Pseudomonadati</taxon>
        <taxon>Pseudomonadota</taxon>
        <taxon>Alphaproteobacteria</taxon>
        <taxon>Hyphomicrobiales</taxon>
        <taxon>Parvibaculaceae</taxon>
        <taxon>Parvibaculum</taxon>
    </lineage>
</organism>
<dbReference type="Proteomes" id="UP000006377">
    <property type="component" value="Chromosome"/>
</dbReference>
<dbReference type="KEGG" id="pla:Plav_0515"/>
<evidence type="ECO:0000256" key="1">
    <source>
        <dbReference type="ARBA" id="ARBA00022603"/>
    </source>
</evidence>
<dbReference type="Gene3D" id="3.40.1280.10">
    <property type="match status" value="1"/>
</dbReference>
<dbReference type="AlphaFoldDB" id="A7HQF5"/>
<reference evidence="4 5" key="1">
    <citation type="journal article" date="2011" name="Stand. Genomic Sci.">
        <title>Complete genome sequence of Parvibaculum lavamentivorans type strain (DS-1(T)).</title>
        <authorList>
            <person name="Schleheck D."/>
            <person name="Weiss M."/>
            <person name="Pitluck S."/>
            <person name="Bruce D."/>
            <person name="Land M.L."/>
            <person name="Han S."/>
            <person name="Saunders E."/>
            <person name="Tapia R."/>
            <person name="Detter C."/>
            <person name="Brettin T."/>
            <person name="Han J."/>
            <person name="Woyke T."/>
            <person name="Goodwin L."/>
            <person name="Pennacchio L."/>
            <person name="Nolan M."/>
            <person name="Cook A.M."/>
            <person name="Kjelleberg S."/>
            <person name="Thomas T."/>
        </authorList>
    </citation>
    <scope>NUCLEOTIDE SEQUENCE [LARGE SCALE GENOMIC DNA]</scope>
    <source>
        <strain evidence="5">DS-1 / DSM 13023 / NCIMB 13966</strain>
    </source>
</reference>
<dbReference type="InterPro" id="IPR029026">
    <property type="entry name" value="tRNA_m1G_MTases_N"/>
</dbReference>
<evidence type="ECO:0000259" key="3">
    <source>
        <dbReference type="Pfam" id="PF00588"/>
    </source>
</evidence>
<gene>
    <name evidence="4" type="ordered locus">Plav_0515</name>
</gene>
<evidence type="ECO:0000313" key="4">
    <source>
        <dbReference type="EMBL" id="ABS62138.1"/>
    </source>
</evidence>
<protein>
    <submittedName>
        <fullName evidence="4">tRNA/rRNA methyltransferase (SpoU)</fullName>
    </submittedName>
</protein>
<name>A7HQF5_PARL1</name>
<sequence>MGGGEWRAIESLQNAQAKRWLSLTETRGIKKHGAFLLSGRKTVPEALKRHGVRFTAVLAAKAEDAEALPLPAGIARYAVGRALFEMLDTNGTGFPLLAGEVPEMAAADFSKPPKGLELLCALGDPANLGALLRSAAAFGVSRVVLMEGAAHPFHPKALRGGANAQFEMSFLRGGGWSALEGAKGPLVALDGAGADMTAYDWPRDLRLVLGEEGLGVPPALAATRLAIATTGRVESLNATVAASLALQAWYEARGKK</sequence>